<feature type="domain" description="Fumarylacetoacetase-like C-terminal" evidence="2">
    <location>
        <begin position="20"/>
        <end position="214"/>
    </location>
</feature>
<comment type="caution">
    <text evidence="3">The sequence shown here is derived from an EMBL/GenBank/DDBJ whole genome shotgun (WGS) entry which is preliminary data.</text>
</comment>
<dbReference type="Gene3D" id="3.90.850.10">
    <property type="entry name" value="Fumarylacetoacetase-like, C-terminal domain"/>
    <property type="match status" value="1"/>
</dbReference>
<reference evidence="3 4" key="1">
    <citation type="submission" date="2020-04" db="EMBL/GenBank/DDBJ databases">
        <title>Draft genome of Leeia sp. IMCC25680.</title>
        <authorList>
            <person name="Song J."/>
            <person name="Cho J.-C."/>
        </authorList>
    </citation>
    <scope>NUCLEOTIDE SEQUENCE [LARGE SCALE GENOMIC DNA]</scope>
    <source>
        <strain evidence="3 4">IMCC25680</strain>
    </source>
</reference>
<dbReference type="Proteomes" id="UP000587991">
    <property type="component" value="Unassembled WGS sequence"/>
</dbReference>
<dbReference type="PANTHER" id="PTHR11820:SF7">
    <property type="entry name" value="ACYLPYRUVASE FAHD1, MITOCHONDRIAL"/>
    <property type="match status" value="1"/>
</dbReference>
<sequence>MTPSPVIQMDDGHAHPVRNIFCIGRNYAAHVAELGNTSFGEPVVFMKPSHALLHAPGPIRLPAHSQDIHHEAELVLYIGRQPDPGHLLQSITGYGLGLDLTARDLQSHAKQHGLPWTLAKGFPGSACVSRFRPAEQIEDLSALNFTLHVNEQLRQHSDLNLMLYPLETQLRFLLERVGLDAGDLVFTGTPAGVAALQPGDQLQLAFTNGSLSARFSVEAA</sequence>
<gene>
    <name evidence="3" type="ORF">HF682_03030</name>
</gene>
<evidence type="ECO:0000259" key="2">
    <source>
        <dbReference type="Pfam" id="PF01557"/>
    </source>
</evidence>
<dbReference type="PANTHER" id="PTHR11820">
    <property type="entry name" value="ACYLPYRUVASE"/>
    <property type="match status" value="1"/>
</dbReference>
<dbReference type="InterPro" id="IPR011234">
    <property type="entry name" value="Fumarylacetoacetase-like_C"/>
</dbReference>
<dbReference type="EMBL" id="JABAIM010000001">
    <property type="protein sequence ID" value="NLR74125.1"/>
    <property type="molecule type" value="Genomic_DNA"/>
</dbReference>
<dbReference type="AlphaFoldDB" id="A0A847S5Q3"/>
<dbReference type="RefSeq" id="WP_168875757.1">
    <property type="nucleotide sequence ID" value="NZ_JABAIM010000001.1"/>
</dbReference>
<keyword evidence="3" id="KW-0378">Hydrolase</keyword>
<accession>A0A847S5Q3</accession>
<keyword evidence="4" id="KW-1185">Reference proteome</keyword>
<evidence type="ECO:0000256" key="1">
    <source>
        <dbReference type="ARBA" id="ARBA00022723"/>
    </source>
</evidence>
<keyword evidence="1" id="KW-0479">Metal-binding</keyword>
<dbReference type="GO" id="GO:0018773">
    <property type="term" value="F:acetylpyruvate hydrolase activity"/>
    <property type="evidence" value="ECO:0007669"/>
    <property type="project" value="TreeGrafter"/>
</dbReference>
<dbReference type="SUPFAM" id="SSF56529">
    <property type="entry name" value="FAH"/>
    <property type="match status" value="1"/>
</dbReference>
<dbReference type="Pfam" id="PF01557">
    <property type="entry name" value="FAA_hydrolase"/>
    <property type="match status" value="1"/>
</dbReference>
<proteinExistence type="predicted"/>
<dbReference type="GO" id="GO:0046872">
    <property type="term" value="F:metal ion binding"/>
    <property type="evidence" value="ECO:0007669"/>
    <property type="project" value="UniProtKB-KW"/>
</dbReference>
<evidence type="ECO:0000313" key="3">
    <source>
        <dbReference type="EMBL" id="NLR74125.1"/>
    </source>
</evidence>
<organism evidence="3 4">
    <name type="scientific">Leeia aquatica</name>
    <dbReference type="NCBI Taxonomy" id="2725557"/>
    <lineage>
        <taxon>Bacteria</taxon>
        <taxon>Pseudomonadati</taxon>
        <taxon>Pseudomonadota</taxon>
        <taxon>Betaproteobacteria</taxon>
        <taxon>Neisseriales</taxon>
        <taxon>Leeiaceae</taxon>
        <taxon>Leeia</taxon>
    </lineage>
</organism>
<dbReference type="InterPro" id="IPR036663">
    <property type="entry name" value="Fumarylacetoacetase_C_sf"/>
</dbReference>
<name>A0A847S5Q3_9NEIS</name>
<protein>
    <submittedName>
        <fullName evidence="3">Fumarylacetoacetate hydrolase family protein</fullName>
    </submittedName>
</protein>
<evidence type="ECO:0000313" key="4">
    <source>
        <dbReference type="Proteomes" id="UP000587991"/>
    </source>
</evidence>